<organism evidence="3 4">
    <name type="scientific">Pristionchus fissidentatus</name>
    <dbReference type="NCBI Taxonomy" id="1538716"/>
    <lineage>
        <taxon>Eukaryota</taxon>
        <taxon>Metazoa</taxon>
        <taxon>Ecdysozoa</taxon>
        <taxon>Nematoda</taxon>
        <taxon>Chromadorea</taxon>
        <taxon>Rhabditida</taxon>
        <taxon>Rhabditina</taxon>
        <taxon>Diplogasteromorpha</taxon>
        <taxon>Diplogasteroidea</taxon>
        <taxon>Neodiplogasteridae</taxon>
        <taxon>Pristionchus</taxon>
    </lineage>
</organism>
<dbReference type="PANTHER" id="PTHR46652:SF3">
    <property type="entry name" value="LEUCINE-RICH REPEAT-CONTAINING PROTEIN 9"/>
    <property type="match status" value="1"/>
</dbReference>
<dbReference type="InterPro" id="IPR001611">
    <property type="entry name" value="Leu-rich_rpt"/>
</dbReference>
<dbReference type="PROSITE" id="PS51450">
    <property type="entry name" value="LRR"/>
    <property type="match status" value="5"/>
</dbReference>
<proteinExistence type="predicted"/>
<feature type="non-terminal residue" evidence="3">
    <location>
        <position position="1"/>
    </location>
</feature>
<reference evidence="3" key="1">
    <citation type="submission" date="2023-10" db="EMBL/GenBank/DDBJ databases">
        <title>Genome assembly of Pristionchus species.</title>
        <authorList>
            <person name="Yoshida K."/>
            <person name="Sommer R.J."/>
        </authorList>
    </citation>
    <scope>NUCLEOTIDE SEQUENCE</scope>
    <source>
        <strain evidence="3">RS5133</strain>
    </source>
</reference>
<protein>
    <submittedName>
        <fullName evidence="3">Uncharacterized protein</fullName>
    </submittedName>
</protein>
<evidence type="ECO:0000256" key="2">
    <source>
        <dbReference type="ARBA" id="ARBA00022737"/>
    </source>
</evidence>
<dbReference type="InterPro" id="IPR032675">
    <property type="entry name" value="LRR_dom_sf"/>
</dbReference>
<keyword evidence="1" id="KW-0433">Leucine-rich repeat</keyword>
<keyword evidence="2" id="KW-0677">Repeat</keyword>
<dbReference type="SMART" id="SM00365">
    <property type="entry name" value="LRR_SD22"/>
    <property type="match status" value="6"/>
</dbReference>
<name>A0AAV5UYM6_9BILA</name>
<evidence type="ECO:0000256" key="1">
    <source>
        <dbReference type="ARBA" id="ARBA00022614"/>
    </source>
</evidence>
<keyword evidence="4" id="KW-1185">Reference proteome</keyword>
<evidence type="ECO:0000313" key="3">
    <source>
        <dbReference type="EMBL" id="GMT11687.1"/>
    </source>
</evidence>
<dbReference type="Pfam" id="PF13516">
    <property type="entry name" value="LRR_6"/>
    <property type="match status" value="1"/>
</dbReference>
<dbReference type="PRINTS" id="PR00019">
    <property type="entry name" value="LEURICHRPT"/>
</dbReference>
<dbReference type="Proteomes" id="UP001432322">
    <property type="component" value="Unassembled WGS sequence"/>
</dbReference>
<dbReference type="SUPFAM" id="SSF52058">
    <property type="entry name" value="L domain-like"/>
    <property type="match status" value="2"/>
</dbReference>
<accession>A0AAV5UYM6</accession>
<sequence>QNELRMEDLQQMETFERKFHEQMERLKEINIKLDLKEPASKSLTRDRSSDSLREESSLTLEAVTLAGTVGGVPAIKRFLRSVRDVLSPPLLSTRWLSISPIDATTATTVCTTRTPIEIALCYGVHAPALDILDFKNTVTVLDLSSMNLNKLSGIDDLVQLTCLSLRNNKLATVGKIAKLRNLYSLDLSENRITKIDELPEMMTHLNLDGNKLVSLQFCSKLLVLDHLSASQNHIKNVKGLEKCKQLRMLLLSDNVIGHMEELHSLNGLPMLAFLDLRGNAVEHAEGYPSSLLSSLPSVDCLDLQKVATGARSAQSKSVGRALTLDFIMKTHPDLAQNDSLNCSGSQLEIFSMEPGDMQKLSHILHVDLSMNCLRQLGDLVEMENVKSIDLTGNRMTSISAEGIEFTTNTLSSLNRLNLSSNELSNASLLALQLPKLSSLTSLTLSRNHITKLDLGLFVTLSNLEQLDLTNNEIKMIHKVVCTF</sequence>
<dbReference type="AlphaFoldDB" id="A0AAV5UYM6"/>
<dbReference type="PANTHER" id="PTHR46652">
    <property type="entry name" value="LEUCINE-RICH REPEAT AND IQ DOMAIN-CONTAINING PROTEIN 1-RELATED"/>
    <property type="match status" value="1"/>
</dbReference>
<dbReference type="Pfam" id="PF12799">
    <property type="entry name" value="LRR_4"/>
    <property type="match status" value="1"/>
</dbReference>
<dbReference type="InterPro" id="IPR003591">
    <property type="entry name" value="Leu-rich_rpt_typical-subtyp"/>
</dbReference>
<gene>
    <name evidence="3" type="ORF">PFISCL1PPCAC_2984</name>
</gene>
<dbReference type="Pfam" id="PF13855">
    <property type="entry name" value="LRR_8"/>
    <property type="match status" value="1"/>
</dbReference>
<comment type="caution">
    <text evidence="3">The sequence shown here is derived from an EMBL/GenBank/DDBJ whole genome shotgun (WGS) entry which is preliminary data.</text>
</comment>
<dbReference type="InterPro" id="IPR025875">
    <property type="entry name" value="Leu-rich_rpt_4"/>
</dbReference>
<dbReference type="EMBL" id="BTSY01000001">
    <property type="protein sequence ID" value="GMT11687.1"/>
    <property type="molecule type" value="Genomic_DNA"/>
</dbReference>
<dbReference type="Gene3D" id="3.80.10.10">
    <property type="entry name" value="Ribonuclease Inhibitor"/>
    <property type="match status" value="4"/>
</dbReference>
<evidence type="ECO:0000313" key="4">
    <source>
        <dbReference type="Proteomes" id="UP001432322"/>
    </source>
</evidence>
<dbReference type="SMART" id="SM00369">
    <property type="entry name" value="LRR_TYP"/>
    <property type="match status" value="6"/>
</dbReference>
<dbReference type="InterPro" id="IPR050836">
    <property type="entry name" value="SDS22/Internalin_LRR"/>
</dbReference>